<organism evidence="2 3">
    <name type="scientific">Clostridium cavendishii DSM 21758</name>
    <dbReference type="NCBI Taxonomy" id="1121302"/>
    <lineage>
        <taxon>Bacteria</taxon>
        <taxon>Bacillati</taxon>
        <taxon>Bacillota</taxon>
        <taxon>Clostridia</taxon>
        <taxon>Eubacteriales</taxon>
        <taxon>Clostridiaceae</taxon>
        <taxon>Clostridium</taxon>
    </lineage>
</organism>
<dbReference type="PANTHER" id="PTHR21666:SF270">
    <property type="entry name" value="MUREIN HYDROLASE ACTIVATOR ENVC"/>
    <property type="match status" value="1"/>
</dbReference>
<dbReference type="GO" id="GO:0004222">
    <property type="term" value="F:metalloendopeptidase activity"/>
    <property type="evidence" value="ECO:0007669"/>
    <property type="project" value="TreeGrafter"/>
</dbReference>
<evidence type="ECO:0000259" key="1">
    <source>
        <dbReference type="Pfam" id="PF01551"/>
    </source>
</evidence>
<accession>A0A1M6U2X8</accession>
<evidence type="ECO:0000313" key="3">
    <source>
        <dbReference type="Proteomes" id="UP000184310"/>
    </source>
</evidence>
<dbReference type="InterPro" id="IPR016047">
    <property type="entry name" value="M23ase_b-sheet_dom"/>
</dbReference>
<dbReference type="InterPro" id="IPR050570">
    <property type="entry name" value="Cell_wall_metabolism_enzyme"/>
</dbReference>
<dbReference type="Proteomes" id="UP000184310">
    <property type="component" value="Unassembled WGS sequence"/>
</dbReference>
<dbReference type="OrthoDB" id="9801106at2"/>
<dbReference type="InterPro" id="IPR011055">
    <property type="entry name" value="Dup_hybrid_motif"/>
</dbReference>
<dbReference type="AlphaFoldDB" id="A0A1M6U2X8"/>
<reference evidence="2 3" key="1">
    <citation type="submission" date="2016-11" db="EMBL/GenBank/DDBJ databases">
        <authorList>
            <person name="Jaros S."/>
            <person name="Januszkiewicz K."/>
            <person name="Wedrychowicz H."/>
        </authorList>
    </citation>
    <scope>NUCLEOTIDE SEQUENCE [LARGE SCALE GENOMIC DNA]</scope>
    <source>
        <strain evidence="2 3">DSM 21758</strain>
    </source>
</reference>
<feature type="domain" description="M23ase beta-sheet core" evidence="1">
    <location>
        <begin position="129"/>
        <end position="229"/>
    </location>
</feature>
<name>A0A1M6U2X8_9CLOT</name>
<evidence type="ECO:0000313" key="2">
    <source>
        <dbReference type="EMBL" id="SHK63536.1"/>
    </source>
</evidence>
<sequence length="241" mass="26375">MEKNNKFKKFIKKDGFYVVLFICLCIVATVAAFTAKKITKPIPKAPVADASVEINEVDKMPKTQVPDASLVKKDQTKDNAAKTTDKAKSVSNIAKVTFVAPIDNAAISKAYSTVPVITQKDSTTKRNLHGVNLEAKVGTNVNAAADGKVVEAGDSNDLDLGYYVKIKHADQSSTVYGNLAPELKVKVGDTVKQKQPIGKVGDTAKIYDKELFGEFLLFQIYNSKDEEQNPKNYIQSLMIKK</sequence>
<dbReference type="Pfam" id="PF01551">
    <property type="entry name" value="Peptidase_M23"/>
    <property type="match status" value="1"/>
</dbReference>
<keyword evidence="3" id="KW-1185">Reference proteome</keyword>
<dbReference type="STRING" id="1121302.SAMN02745163_04157"/>
<dbReference type="SUPFAM" id="SSF51261">
    <property type="entry name" value="Duplicated hybrid motif"/>
    <property type="match status" value="1"/>
</dbReference>
<dbReference type="EMBL" id="FQZB01000022">
    <property type="protein sequence ID" value="SHK63536.1"/>
    <property type="molecule type" value="Genomic_DNA"/>
</dbReference>
<dbReference type="Gene3D" id="2.70.70.10">
    <property type="entry name" value="Glucose Permease (Domain IIA)"/>
    <property type="match status" value="1"/>
</dbReference>
<protein>
    <submittedName>
        <fullName evidence="2">Peptidase family M23</fullName>
    </submittedName>
</protein>
<dbReference type="RefSeq" id="WP_072992864.1">
    <property type="nucleotide sequence ID" value="NZ_FQZB01000022.1"/>
</dbReference>
<proteinExistence type="predicted"/>
<dbReference type="CDD" id="cd12797">
    <property type="entry name" value="M23_peptidase"/>
    <property type="match status" value="1"/>
</dbReference>
<gene>
    <name evidence="2" type="ORF">SAMN02745163_04157</name>
</gene>
<dbReference type="PANTHER" id="PTHR21666">
    <property type="entry name" value="PEPTIDASE-RELATED"/>
    <property type="match status" value="1"/>
</dbReference>